<evidence type="ECO:0000313" key="1">
    <source>
        <dbReference type="EMBL" id="OMD34943.1"/>
    </source>
</evidence>
<accession>A0ABX3GQP6</accession>
<keyword evidence="2" id="KW-1185">Reference proteome</keyword>
<dbReference type="Proteomes" id="UP000187158">
    <property type="component" value="Unassembled WGS sequence"/>
</dbReference>
<name>A0ABX3GQP6_9BACL</name>
<dbReference type="EMBL" id="MPVP01000045">
    <property type="protein sequence ID" value="OMD34943.1"/>
    <property type="molecule type" value="Genomic_DNA"/>
</dbReference>
<gene>
    <name evidence="1" type="ORF">BSO21_10020</name>
</gene>
<organism evidence="1 2">
    <name type="scientific">Paenibacillus odorifer</name>
    <dbReference type="NCBI Taxonomy" id="189426"/>
    <lineage>
        <taxon>Bacteria</taxon>
        <taxon>Bacillati</taxon>
        <taxon>Bacillota</taxon>
        <taxon>Bacilli</taxon>
        <taxon>Bacillales</taxon>
        <taxon>Paenibacillaceae</taxon>
        <taxon>Paenibacillus</taxon>
    </lineage>
</organism>
<dbReference type="RefSeq" id="WP_076218556.1">
    <property type="nucleotide sequence ID" value="NZ_MPVM01000002.1"/>
</dbReference>
<evidence type="ECO:0000313" key="2">
    <source>
        <dbReference type="Proteomes" id="UP000187158"/>
    </source>
</evidence>
<reference evidence="1 2" key="1">
    <citation type="submission" date="2016-11" db="EMBL/GenBank/DDBJ databases">
        <title>Paenibacillus species isolates.</title>
        <authorList>
            <person name="Beno S.M."/>
        </authorList>
    </citation>
    <scope>NUCLEOTIDE SEQUENCE [LARGE SCALE GENOMIC DNA]</scope>
    <source>
        <strain evidence="1 2">FSL H7-0433</strain>
    </source>
</reference>
<comment type="caution">
    <text evidence="1">The sequence shown here is derived from an EMBL/GenBank/DDBJ whole genome shotgun (WGS) entry which is preliminary data.</text>
</comment>
<sequence>MQISEIISEADLLVPNQLTTAEKVMFLNNIEHDFFNVVKIPLILYFSTSKDQSTYVINNIVRAKNIDIVHVGVIKYKELLPNTPNPLQNTYVFDDYSSSIVLNPAPYQEGLKGFLRYFYIAVNTFSALDLNVVPEAPPEYHWTYSLGLASYIANAMDDMNKGSFYEAQYLKVWDTAARQYAGVETNG</sequence>
<protein>
    <submittedName>
        <fullName evidence="1">Uncharacterized protein</fullName>
    </submittedName>
</protein>
<proteinExistence type="predicted"/>